<keyword evidence="1" id="KW-0479">Metal-binding</keyword>
<protein>
    <submittedName>
        <fullName evidence="6">Putative RNA-directed DNA polymerase</fullName>
        <ecNumber evidence="6">2.7.7.49</ecNumber>
    </submittedName>
</protein>
<keyword evidence="6" id="KW-0695">RNA-directed DNA polymerase</keyword>
<reference evidence="6 7" key="1">
    <citation type="journal article" date="2018" name="Nat. Genet.">
        <title>The Rosa genome provides new insights in the design of modern roses.</title>
        <authorList>
            <person name="Bendahmane M."/>
        </authorList>
    </citation>
    <scope>NUCLEOTIDE SEQUENCE [LARGE SCALE GENOMIC DNA]</scope>
    <source>
        <strain evidence="7">cv. Old Blush</strain>
    </source>
</reference>
<dbReference type="STRING" id="74649.A0A2P6SPP8"/>
<dbReference type="AlphaFoldDB" id="A0A2P6SPP8"/>
<organism evidence="6 7">
    <name type="scientific">Rosa chinensis</name>
    <name type="common">China rose</name>
    <dbReference type="NCBI Taxonomy" id="74649"/>
    <lineage>
        <taxon>Eukaryota</taxon>
        <taxon>Viridiplantae</taxon>
        <taxon>Streptophyta</taxon>
        <taxon>Embryophyta</taxon>
        <taxon>Tracheophyta</taxon>
        <taxon>Spermatophyta</taxon>
        <taxon>Magnoliopsida</taxon>
        <taxon>eudicotyledons</taxon>
        <taxon>Gunneridae</taxon>
        <taxon>Pentapetalae</taxon>
        <taxon>rosids</taxon>
        <taxon>fabids</taxon>
        <taxon>Rosales</taxon>
        <taxon>Rosaceae</taxon>
        <taxon>Rosoideae</taxon>
        <taxon>Rosoideae incertae sedis</taxon>
        <taxon>Rosa</taxon>
    </lineage>
</organism>
<dbReference type="PANTHER" id="PTHR42648:SF28">
    <property type="entry name" value="TRANSPOSON-ENCODED PROTEIN WITH RIBONUCLEASE H-LIKE AND RETROVIRUS ZINC FINGER-LIKE DOMAINS"/>
    <property type="match status" value="1"/>
</dbReference>
<dbReference type="OMA" id="TSSIRWM"/>
<dbReference type="EMBL" id="PDCK01000039">
    <property type="protein sequence ID" value="PRQ60636.1"/>
    <property type="molecule type" value="Genomic_DNA"/>
</dbReference>
<evidence type="ECO:0000256" key="3">
    <source>
        <dbReference type="SAM" id="MobiDB-lite"/>
    </source>
</evidence>
<name>A0A2P6SPP8_ROSCH</name>
<dbReference type="Proteomes" id="UP000238479">
    <property type="component" value="Chromosome 1"/>
</dbReference>
<accession>A0A2P6SPP8</accession>
<feature type="domain" description="Retroviral polymerase SH3-like" evidence="5">
    <location>
        <begin position="60"/>
        <end position="119"/>
    </location>
</feature>
<dbReference type="EC" id="2.7.7.49" evidence="6"/>
<evidence type="ECO:0000259" key="4">
    <source>
        <dbReference type="Pfam" id="PF07727"/>
    </source>
</evidence>
<dbReference type="GO" id="GO:0046872">
    <property type="term" value="F:metal ion binding"/>
    <property type="evidence" value="ECO:0007669"/>
    <property type="project" value="UniProtKB-KW"/>
</dbReference>
<comment type="caution">
    <text evidence="6">The sequence shown here is derived from an EMBL/GenBank/DDBJ whole genome shotgun (WGS) entry which is preliminary data.</text>
</comment>
<dbReference type="Gramene" id="PRQ60636">
    <property type="protein sequence ID" value="PRQ60636"/>
    <property type="gene ID" value="RchiOBHm_Chr1g0383421"/>
</dbReference>
<evidence type="ECO:0000256" key="2">
    <source>
        <dbReference type="ARBA" id="ARBA00022801"/>
    </source>
</evidence>
<dbReference type="Pfam" id="PF25597">
    <property type="entry name" value="SH3_retrovirus"/>
    <property type="match status" value="1"/>
</dbReference>
<keyword evidence="6" id="KW-0808">Transferase</keyword>
<evidence type="ECO:0000313" key="6">
    <source>
        <dbReference type="EMBL" id="PRQ60636.1"/>
    </source>
</evidence>
<keyword evidence="2" id="KW-0378">Hydrolase</keyword>
<dbReference type="GO" id="GO:0016787">
    <property type="term" value="F:hydrolase activity"/>
    <property type="evidence" value="ECO:0007669"/>
    <property type="project" value="UniProtKB-KW"/>
</dbReference>
<feature type="domain" description="Reverse transcriptase Ty1/copia-type" evidence="4">
    <location>
        <begin position="262"/>
        <end position="308"/>
    </location>
</feature>
<dbReference type="GO" id="GO:0003964">
    <property type="term" value="F:RNA-directed DNA polymerase activity"/>
    <property type="evidence" value="ECO:0007669"/>
    <property type="project" value="UniProtKB-KW"/>
</dbReference>
<sequence length="309" mass="35507">MVRSMMCTSGLPRFLWGEALKTANYITNRTPSKAVAKTSFELWKNRKPSVHHVHVWGCKAEARPYNPQEGKLDPKTISAHFIGYPENSRGYRFYCPSHTTRIIETNKAIFLDEINYSHSYENLELEFQELPEDESENIGIPITFETAAGDIEQPQLEVVAENQNNNFENVVGELDEVEQEPEPQNLQEAQVDPEAAPQQLRRSGRIRKPAINPQEYMVYLQEAEFDWGEDNDPENFSQAINSDQSLKWTEAMEAELQSMYDNNVWELVEPTGSHKPIGCKWVFKTKRCADGSVERFKARLVAKGFTQQE</sequence>
<feature type="region of interest" description="Disordered" evidence="3">
    <location>
        <begin position="175"/>
        <end position="207"/>
    </location>
</feature>
<gene>
    <name evidence="6" type="ORF">RchiOBHm_Chr1g0383421</name>
</gene>
<dbReference type="InterPro" id="IPR013103">
    <property type="entry name" value="RVT_2"/>
</dbReference>
<dbReference type="Pfam" id="PF07727">
    <property type="entry name" value="RVT_2"/>
    <property type="match status" value="1"/>
</dbReference>
<keyword evidence="6" id="KW-0548">Nucleotidyltransferase</keyword>
<dbReference type="InterPro" id="IPR057670">
    <property type="entry name" value="SH3_retrovirus"/>
</dbReference>
<dbReference type="InterPro" id="IPR039537">
    <property type="entry name" value="Retrotran_Ty1/copia-like"/>
</dbReference>
<proteinExistence type="predicted"/>
<evidence type="ECO:0000259" key="5">
    <source>
        <dbReference type="Pfam" id="PF25597"/>
    </source>
</evidence>
<keyword evidence="7" id="KW-1185">Reference proteome</keyword>
<evidence type="ECO:0000313" key="7">
    <source>
        <dbReference type="Proteomes" id="UP000238479"/>
    </source>
</evidence>
<evidence type="ECO:0000256" key="1">
    <source>
        <dbReference type="ARBA" id="ARBA00022723"/>
    </source>
</evidence>
<dbReference type="PANTHER" id="PTHR42648">
    <property type="entry name" value="TRANSPOSASE, PUTATIVE-RELATED"/>
    <property type="match status" value="1"/>
</dbReference>